<name>A0A087TVV8_STEMI</name>
<dbReference type="InterPro" id="IPR048366">
    <property type="entry name" value="TNP-like_GBD"/>
</dbReference>
<evidence type="ECO:0000259" key="2">
    <source>
        <dbReference type="Pfam" id="PF21788"/>
    </source>
</evidence>
<dbReference type="InterPro" id="IPR048365">
    <property type="entry name" value="TNP-like_RNaseH_N"/>
</dbReference>
<organism evidence="3 4">
    <name type="scientific">Stegodyphus mimosarum</name>
    <name type="common">African social velvet spider</name>
    <dbReference type="NCBI Taxonomy" id="407821"/>
    <lineage>
        <taxon>Eukaryota</taxon>
        <taxon>Metazoa</taxon>
        <taxon>Ecdysozoa</taxon>
        <taxon>Arthropoda</taxon>
        <taxon>Chelicerata</taxon>
        <taxon>Arachnida</taxon>
        <taxon>Araneae</taxon>
        <taxon>Araneomorphae</taxon>
        <taxon>Entelegynae</taxon>
        <taxon>Eresoidea</taxon>
        <taxon>Eresidae</taxon>
        <taxon>Stegodyphus</taxon>
    </lineage>
</organism>
<dbReference type="STRING" id="407821.A0A087TVV8"/>
<dbReference type="OrthoDB" id="6489732at2759"/>
<reference evidence="3 4" key="1">
    <citation type="submission" date="2013-11" db="EMBL/GenBank/DDBJ databases">
        <title>Genome sequencing of Stegodyphus mimosarum.</title>
        <authorList>
            <person name="Bechsgaard J."/>
        </authorList>
    </citation>
    <scope>NUCLEOTIDE SEQUENCE [LARGE SCALE GENOMIC DNA]</scope>
</reference>
<proteinExistence type="predicted"/>
<dbReference type="Proteomes" id="UP000054359">
    <property type="component" value="Unassembled WGS sequence"/>
</dbReference>
<feature type="domain" description="Transposable element P transposase-like RNase H" evidence="1">
    <location>
        <begin position="4"/>
        <end position="82"/>
    </location>
</feature>
<dbReference type="AlphaFoldDB" id="A0A087TVV8"/>
<dbReference type="OMA" id="TVINITF"/>
<sequence>METDLNDDCLPVAKEAIVFMLVCINKSWKLPVGYFLVDCISGLQLSNLVKQCLIVVEKTGIKVVSLTFDGAACNISMAEHLGCSFDTSKSLLIYFQYPSNEEKFFVFLDPCHTLKLVRNTLGEKKCIVDSENQLIKGNFIVKLQELQDAEILHLSNKLRKRHLEWFRQKMSVKLAAQLMSASVTDAIEECQSMGLKNFENSEATVKFLRHINCIFDILNSRNIHQPGCKKPLWPQNFQQVSEY</sequence>
<accession>A0A087TVV8</accession>
<protein>
    <submittedName>
        <fullName evidence="3">THAP domain-containing protein 9</fullName>
    </submittedName>
</protein>
<feature type="non-terminal residue" evidence="3">
    <location>
        <position position="243"/>
    </location>
</feature>
<keyword evidence="4" id="KW-1185">Reference proteome</keyword>
<evidence type="ECO:0000313" key="4">
    <source>
        <dbReference type="Proteomes" id="UP000054359"/>
    </source>
</evidence>
<dbReference type="Pfam" id="PF21787">
    <property type="entry name" value="TNP-like_RNaseH_N"/>
    <property type="match status" value="1"/>
</dbReference>
<gene>
    <name evidence="3" type="ORF">X975_02678</name>
</gene>
<evidence type="ECO:0000259" key="1">
    <source>
        <dbReference type="Pfam" id="PF21787"/>
    </source>
</evidence>
<dbReference type="Pfam" id="PF21788">
    <property type="entry name" value="TNP-like_GBD"/>
    <property type="match status" value="1"/>
</dbReference>
<dbReference type="EMBL" id="KK116997">
    <property type="protein sequence ID" value="KFM69247.1"/>
    <property type="molecule type" value="Genomic_DNA"/>
</dbReference>
<feature type="domain" description="Transposable element P transposase-like GTP-binding insertion" evidence="2">
    <location>
        <begin position="111"/>
        <end position="231"/>
    </location>
</feature>
<evidence type="ECO:0000313" key="3">
    <source>
        <dbReference type="EMBL" id="KFM69247.1"/>
    </source>
</evidence>